<dbReference type="Pfam" id="PF05199">
    <property type="entry name" value="GMC_oxred_C"/>
    <property type="match status" value="1"/>
</dbReference>
<organism evidence="18 19">
    <name type="scientific">Nocardioides agariphilus</name>
    <dbReference type="NCBI Taxonomy" id="433664"/>
    <lineage>
        <taxon>Bacteria</taxon>
        <taxon>Bacillati</taxon>
        <taxon>Actinomycetota</taxon>
        <taxon>Actinomycetes</taxon>
        <taxon>Propionibacteriales</taxon>
        <taxon>Nocardioidaceae</taxon>
        <taxon>Nocardioides</taxon>
    </lineage>
</organism>
<dbReference type="InterPro" id="IPR052542">
    <property type="entry name" value="Cholesterol_Oxidase"/>
</dbReference>
<name>A0A930VRJ6_9ACTN</name>
<evidence type="ECO:0000256" key="14">
    <source>
        <dbReference type="ARBA" id="ARBA00049744"/>
    </source>
</evidence>
<keyword evidence="4" id="KW-0285">Flavoprotein</keyword>
<comment type="caution">
    <text evidence="18">The sequence shown here is derived from an EMBL/GenBank/DDBJ whole genome shotgun (WGS) entry which is preliminary data.</text>
</comment>
<dbReference type="Pfam" id="PF13450">
    <property type="entry name" value="NAD_binding_8"/>
    <property type="match status" value="1"/>
</dbReference>
<dbReference type="SUPFAM" id="SSF51905">
    <property type="entry name" value="FAD/NAD(P)-binding domain"/>
    <property type="match status" value="1"/>
</dbReference>
<evidence type="ECO:0000256" key="3">
    <source>
        <dbReference type="ARBA" id="ARBA00022548"/>
    </source>
</evidence>
<evidence type="ECO:0000256" key="13">
    <source>
        <dbReference type="ARBA" id="ARBA00049723"/>
    </source>
</evidence>
<dbReference type="PANTHER" id="PTHR47470">
    <property type="entry name" value="CHOLESTEROL OXIDASE"/>
    <property type="match status" value="1"/>
</dbReference>
<comment type="cofactor">
    <cofactor evidence="1">
        <name>FAD</name>
        <dbReference type="ChEBI" id="CHEBI:57692"/>
    </cofactor>
</comment>
<evidence type="ECO:0000256" key="7">
    <source>
        <dbReference type="ARBA" id="ARBA00023098"/>
    </source>
</evidence>
<evidence type="ECO:0000256" key="11">
    <source>
        <dbReference type="ARBA" id="ARBA00038856"/>
    </source>
</evidence>
<proteinExistence type="inferred from homology"/>
<keyword evidence="8" id="KW-1207">Sterol metabolism</keyword>
<evidence type="ECO:0000256" key="1">
    <source>
        <dbReference type="ARBA" id="ARBA00001974"/>
    </source>
</evidence>
<evidence type="ECO:0000256" key="6">
    <source>
        <dbReference type="ARBA" id="ARBA00023002"/>
    </source>
</evidence>
<evidence type="ECO:0000256" key="10">
    <source>
        <dbReference type="ARBA" id="ARBA00023235"/>
    </source>
</evidence>
<accession>A0A930VRJ6</accession>
<keyword evidence="6" id="KW-0560">Oxidoreductase</keyword>
<evidence type="ECO:0000256" key="9">
    <source>
        <dbReference type="ARBA" id="ARBA00023221"/>
    </source>
</evidence>
<protein>
    <recommendedName>
        <fullName evidence="14">Cholesterol oxidase</fullName>
        <ecNumber evidence="13">1.1.3.6</ecNumber>
        <ecNumber evidence="11">5.3.3.1</ecNumber>
    </recommendedName>
    <alternativeName>
        <fullName evidence="15">Cholesterol isomerase</fullName>
    </alternativeName>
</protein>
<keyword evidence="3" id="KW-0153">Cholesterol metabolism</keyword>
<keyword evidence="7" id="KW-0443">Lipid metabolism</keyword>
<evidence type="ECO:0000259" key="17">
    <source>
        <dbReference type="Pfam" id="PF05199"/>
    </source>
</evidence>
<dbReference type="AlphaFoldDB" id="A0A930VRJ6"/>
<reference evidence="18" key="1">
    <citation type="submission" date="2020-11" db="EMBL/GenBank/DDBJ databases">
        <title>Nocardioides cynanchi sp. nov., isolated from soil of rhizosphere of Cynanchum wilfordii.</title>
        <authorList>
            <person name="Lee J.-S."/>
            <person name="Suh M.K."/>
            <person name="Kim J.-S."/>
        </authorList>
    </citation>
    <scope>NUCLEOTIDE SEQUENCE</scope>
    <source>
        <strain evidence="18">KCTC 19276</strain>
    </source>
</reference>
<dbReference type="InterPro" id="IPR036188">
    <property type="entry name" value="FAD/NAD-bd_sf"/>
</dbReference>
<evidence type="ECO:0000256" key="16">
    <source>
        <dbReference type="SAM" id="MobiDB-lite"/>
    </source>
</evidence>
<evidence type="ECO:0000313" key="19">
    <source>
        <dbReference type="Proteomes" id="UP000660668"/>
    </source>
</evidence>
<dbReference type="PANTHER" id="PTHR47470:SF1">
    <property type="entry name" value="FAD-DEPENDENT OXIDOREDUCTASE 2 FAD BINDING DOMAIN-CONTAINING PROTEIN"/>
    <property type="match status" value="1"/>
</dbReference>
<keyword evidence="9" id="KW-0753">Steroid metabolism</keyword>
<evidence type="ECO:0000256" key="8">
    <source>
        <dbReference type="ARBA" id="ARBA00023166"/>
    </source>
</evidence>
<feature type="region of interest" description="Disordered" evidence="16">
    <location>
        <begin position="578"/>
        <end position="628"/>
    </location>
</feature>
<comment type="pathway">
    <text evidence="12">Steroid metabolism; cholesterol degradation.</text>
</comment>
<evidence type="ECO:0000313" key="18">
    <source>
        <dbReference type="EMBL" id="MBF4769581.1"/>
    </source>
</evidence>
<evidence type="ECO:0000256" key="12">
    <source>
        <dbReference type="ARBA" id="ARBA00049645"/>
    </source>
</evidence>
<sequence length="841" mass="89725">MPETASTESVDVVVVGSGFGGSVAAYRLAEAGRSVVVLERGRAYPPGSFARTPSETAKSFWEPGEGRHGLFQVWSFDGIDGLVSSGLGGGSLIYANVLLRKDEKWFVHEQPLPHGGYEHWPISRADLDPHYDAVESMIGVSPYPYQDTPKTMAMEEAAAGAGLSLQRPPLAVAFSRRPGEDPVRQGEIPLPAYGNIHGVPRTTCSLVGECDVGCNNGAKNSLDHTYLSAAKHAGADIRVRHEVKGFRPLEGGGYEVTYVVHTGADGEPATDLPVRTIRTRRLVLAAGTFGTNYLLLRNRSAFPGISGALGTRFTGNGDLLGFVMDASRDGLGRDLGANTGPVITTAIRLADEADGDGAAGRGHYIEDAGYPAFAAWLAESGKGLGTLARAFQFGYRRAVEDLTNTADSTVGADIAEMIGPGTLTATSLPLLGMGRDIPDGVMRLSGGRLEIDWTTETSLDYFDGVRGTMRAIAGQLGGTYYDNPIWWAKRVITVHPLGGSPMGRHEGEGVCDPYGEVYGYPGLYVMDGALLPGPVGANPSLTIAAVADRACTHLLSKVEEGALAPVSNPRSLVEEGALAPVSKPGDGGSDSTDGFETVAAQPPQPAVAAQPPQPAVAAQPPQPTGTASGLLFTEQMKGFVALGVDDPQTGHDQGRKSKDRLMFELTISVDDVDRFVAEPGHEGSATGYVESDLLGGRLDVERGWFNLFVEDDDVDQRQMRYRLWLRGPGGNPMTFVGVKEVRDEAGLDVWRDTSTLYVKILEGHHEPPAPGSDDDAPVLAAGVITIHIPDFMRQLTTFRTWGDSRVGAMEGFGRLFLGQLWDVYGRFFRDRDDESDERGAP</sequence>
<feature type="domain" description="Glucose-methanol-choline oxidoreductase C-terminal" evidence="17">
    <location>
        <begin position="492"/>
        <end position="547"/>
    </location>
</feature>
<feature type="compositionally biased region" description="Low complexity" evidence="16">
    <location>
        <begin position="598"/>
        <end position="619"/>
    </location>
</feature>
<dbReference type="GO" id="GO:0008203">
    <property type="term" value="P:cholesterol metabolic process"/>
    <property type="evidence" value="ECO:0007669"/>
    <property type="project" value="UniProtKB-KW"/>
</dbReference>
<gene>
    <name evidence="18" type="ORF">ISU10_17580</name>
</gene>
<evidence type="ECO:0000256" key="15">
    <source>
        <dbReference type="ARBA" id="ARBA00049778"/>
    </source>
</evidence>
<dbReference type="Gene3D" id="3.50.50.60">
    <property type="entry name" value="FAD/NAD(P)-binding domain"/>
    <property type="match status" value="3"/>
</dbReference>
<comment type="similarity">
    <text evidence="2">Belongs to the GMC oxidoreductase family.</text>
</comment>
<dbReference type="Proteomes" id="UP000660668">
    <property type="component" value="Unassembled WGS sequence"/>
</dbReference>
<dbReference type="GO" id="GO:0016995">
    <property type="term" value="F:cholesterol oxidase activity"/>
    <property type="evidence" value="ECO:0007669"/>
    <property type="project" value="UniProtKB-EC"/>
</dbReference>
<dbReference type="EC" id="5.3.3.1" evidence="11"/>
<dbReference type="GO" id="GO:0004769">
    <property type="term" value="F:steroid Delta-isomerase activity"/>
    <property type="evidence" value="ECO:0007669"/>
    <property type="project" value="UniProtKB-EC"/>
</dbReference>
<dbReference type="InterPro" id="IPR007867">
    <property type="entry name" value="GMC_OxRtase_C"/>
</dbReference>
<dbReference type="EMBL" id="JADKPO010000028">
    <property type="protein sequence ID" value="MBF4769581.1"/>
    <property type="molecule type" value="Genomic_DNA"/>
</dbReference>
<keyword evidence="10" id="KW-0413">Isomerase</keyword>
<evidence type="ECO:0000256" key="4">
    <source>
        <dbReference type="ARBA" id="ARBA00022630"/>
    </source>
</evidence>
<evidence type="ECO:0000256" key="5">
    <source>
        <dbReference type="ARBA" id="ARBA00022827"/>
    </source>
</evidence>
<evidence type="ECO:0000256" key="2">
    <source>
        <dbReference type="ARBA" id="ARBA00010790"/>
    </source>
</evidence>
<dbReference type="RefSeq" id="WP_194697730.1">
    <property type="nucleotide sequence ID" value="NZ_JADKPO010000028.1"/>
</dbReference>
<keyword evidence="5" id="KW-0274">FAD</keyword>
<dbReference type="EC" id="1.1.3.6" evidence="13"/>
<keyword evidence="19" id="KW-1185">Reference proteome</keyword>